<evidence type="ECO:0000256" key="4">
    <source>
        <dbReference type="ARBA" id="ARBA00023125"/>
    </source>
</evidence>
<comment type="caution">
    <text evidence="10">The sequence shown here is derived from an EMBL/GenBank/DDBJ whole genome shotgun (WGS) entry which is preliminary data.</text>
</comment>
<evidence type="ECO:0000256" key="2">
    <source>
        <dbReference type="ARBA" id="ARBA00022723"/>
    </source>
</evidence>
<evidence type="ECO:0000256" key="3">
    <source>
        <dbReference type="ARBA" id="ARBA00023015"/>
    </source>
</evidence>
<evidence type="ECO:0000256" key="8">
    <source>
        <dbReference type="SAM" id="MobiDB-lite"/>
    </source>
</evidence>
<evidence type="ECO:0000256" key="1">
    <source>
        <dbReference type="ARBA" id="ARBA00004123"/>
    </source>
</evidence>
<dbReference type="Pfam" id="PF04082">
    <property type="entry name" value="Fungal_trans"/>
    <property type="match status" value="1"/>
</dbReference>
<dbReference type="SMART" id="SM00066">
    <property type="entry name" value="GAL4"/>
    <property type="match status" value="1"/>
</dbReference>
<evidence type="ECO:0000313" key="11">
    <source>
        <dbReference type="Proteomes" id="UP001345013"/>
    </source>
</evidence>
<dbReference type="EMBL" id="JAVRRG010000040">
    <property type="protein sequence ID" value="KAK5093661.1"/>
    <property type="molecule type" value="Genomic_DNA"/>
</dbReference>
<name>A0ABR0KEX1_9EURO</name>
<feature type="coiled-coil region" evidence="7">
    <location>
        <begin position="492"/>
        <end position="519"/>
    </location>
</feature>
<dbReference type="PROSITE" id="PS50048">
    <property type="entry name" value="ZN2_CY6_FUNGAL_2"/>
    <property type="match status" value="1"/>
</dbReference>
<dbReference type="InterPro" id="IPR001138">
    <property type="entry name" value="Zn2Cys6_DnaBD"/>
</dbReference>
<feature type="domain" description="Zn(2)-C6 fungal-type" evidence="9">
    <location>
        <begin position="142"/>
        <end position="176"/>
    </location>
</feature>
<dbReference type="CDD" id="cd00067">
    <property type="entry name" value="GAL4"/>
    <property type="match status" value="1"/>
</dbReference>
<evidence type="ECO:0000256" key="5">
    <source>
        <dbReference type="ARBA" id="ARBA00023163"/>
    </source>
</evidence>
<proteinExistence type="predicted"/>
<protein>
    <recommendedName>
        <fullName evidence="9">Zn(2)-C6 fungal-type domain-containing protein</fullName>
    </recommendedName>
</protein>
<dbReference type="Pfam" id="PF00172">
    <property type="entry name" value="Zn_clus"/>
    <property type="match status" value="1"/>
</dbReference>
<dbReference type="Proteomes" id="UP001345013">
    <property type="component" value="Unassembled WGS sequence"/>
</dbReference>
<dbReference type="CDD" id="cd12148">
    <property type="entry name" value="fungal_TF_MHR"/>
    <property type="match status" value="1"/>
</dbReference>
<keyword evidence="4" id="KW-0238">DNA-binding</keyword>
<evidence type="ECO:0000259" key="9">
    <source>
        <dbReference type="PROSITE" id="PS50048"/>
    </source>
</evidence>
<feature type="compositionally biased region" description="Basic and acidic residues" evidence="8">
    <location>
        <begin position="124"/>
        <end position="133"/>
    </location>
</feature>
<keyword evidence="5" id="KW-0804">Transcription</keyword>
<dbReference type="PANTHER" id="PTHR31845">
    <property type="entry name" value="FINGER DOMAIN PROTEIN, PUTATIVE-RELATED"/>
    <property type="match status" value="1"/>
</dbReference>
<dbReference type="PANTHER" id="PTHR31845:SF21">
    <property type="entry name" value="REGULATORY PROTEIN LEU3"/>
    <property type="match status" value="1"/>
</dbReference>
<dbReference type="InterPro" id="IPR007219">
    <property type="entry name" value="XnlR_reg_dom"/>
</dbReference>
<organism evidence="10 11">
    <name type="scientific">Lithohypha guttulata</name>
    <dbReference type="NCBI Taxonomy" id="1690604"/>
    <lineage>
        <taxon>Eukaryota</taxon>
        <taxon>Fungi</taxon>
        <taxon>Dikarya</taxon>
        <taxon>Ascomycota</taxon>
        <taxon>Pezizomycotina</taxon>
        <taxon>Eurotiomycetes</taxon>
        <taxon>Chaetothyriomycetidae</taxon>
        <taxon>Chaetothyriales</taxon>
        <taxon>Trichomeriaceae</taxon>
        <taxon>Lithohypha</taxon>
    </lineage>
</organism>
<evidence type="ECO:0000256" key="6">
    <source>
        <dbReference type="ARBA" id="ARBA00023242"/>
    </source>
</evidence>
<gene>
    <name evidence="10" type="ORF">LTR24_004043</name>
</gene>
<reference evidence="10 11" key="1">
    <citation type="submission" date="2023-08" db="EMBL/GenBank/DDBJ databases">
        <title>Black Yeasts Isolated from many extreme environments.</title>
        <authorList>
            <person name="Coleine C."/>
            <person name="Stajich J.E."/>
            <person name="Selbmann L."/>
        </authorList>
    </citation>
    <scope>NUCLEOTIDE SEQUENCE [LARGE SCALE GENOMIC DNA]</scope>
    <source>
        <strain evidence="10 11">CCFEE 5885</strain>
    </source>
</reference>
<evidence type="ECO:0000256" key="7">
    <source>
        <dbReference type="SAM" id="Coils"/>
    </source>
</evidence>
<keyword evidence="3" id="KW-0805">Transcription regulation</keyword>
<keyword evidence="6" id="KW-0539">Nucleus</keyword>
<sequence length="805" mass="90145">MISTRSATSRRKAPVRKVVKLKTGPAKPNAQFRMPAPMQAHTTTDLLTRQVQVDSEQSDIGHHHPTPTRWQYFQISNHKLASHTSPIQRSDGGLRSPATATSQGYKRDASVAGFDASPGSIESPDQHDADDQHSRKRPVKRACNECRQQKLRCDVVSEPTYQTCSRCKRLNLECKIEENFRRVGKRSRNAEMEREIVQLRKQVAAQNVNPNANAHAHSQLPLPPPPPTSVNQAAVGTTEAAAGLLDLRGGGRGGSYKRLGDVALQVDRIQDLFQRFFKFCHPFLPFLNPERPPDEYYAKSPLLFWTILLVGSRHYSAEPHLFASLVRQVQTLTWSTLAEVPQNYHHVKALVLLCAWPLPCSSTSTDPTFMLAGMMMQVALQIGLHRPDHAQDFSKFRIELRQAELQDRVVTWCVCNMVAQRIATAYGQPAQTVYDWTLGPKPIESNPSYELPAEIYTRLQIERFVDKVSRTIYRNPNDPVGLPDDHTRYQLVQILTQDLKELEQKLEGDQSENSAITRIYLNSAALHLHLSAFFSHRDLPSYRTDMLALYHATVSLLEACLNLETDYSINLPSNYSHGLSLSHGTNYIFHMMLAAGFSLLSLMKHFLPQHNLDTQGASGLLTRTLWALRGASVLENDLAERLSEVLAQVWKTGSKLPEQTSADASEEPSDELQLKVRCRMSMSLVFDSVWRWRKNFRDQRPPPARFFRANGEGRPTDPTLAPASSTSSETLAATAAAAAVSTPAIPGMAGMPTGIADDFVTDPYAPSMYEVFDPMNWLLDGTVDFPFNFQSNNGADQMKYLSADI</sequence>
<keyword evidence="2" id="KW-0479">Metal-binding</keyword>
<dbReference type="InterPro" id="IPR036864">
    <property type="entry name" value="Zn2-C6_fun-type_DNA-bd_sf"/>
</dbReference>
<comment type="subcellular location">
    <subcellularLocation>
        <location evidence="1">Nucleus</location>
    </subcellularLocation>
</comment>
<keyword evidence="7" id="KW-0175">Coiled coil</keyword>
<dbReference type="PROSITE" id="PS00463">
    <property type="entry name" value="ZN2_CY6_FUNGAL_1"/>
    <property type="match status" value="1"/>
</dbReference>
<feature type="region of interest" description="Disordered" evidence="8">
    <location>
        <begin position="703"/>
        <end position="724"/>
    </location>
</feature>
<dbReference type="SUPFAM" id="SSF57701">
    <property type="entry name" value="Zn2/Cys6 DNA-binding domain"/>
    <property type="match status" value="1"/>
</dbReference>
<feature type="region of interest" description="Disordered" evidence="8">
    <location>
        <begin position="84"/>
        <end position="141"/>
    </location>
</feature>
<feature type="region of interest" description="Disordered" evidence="8">
    <location>
        <begin position="213"/>
        <end position="232"/>
    </location>
</feature>
<dbReference type="Gene3D" id="4.10.240.10">
    <property type="entry name" value="Zn(2)-C6 fungal-type DNA-binding domain"/>
    <property type="match status" value="1"/>
</dbReference>
<dbReference type="InterPro" id="IPR051089">
    <property type="entry name" value="prtT"/>
</dbReference>
<accession>A0ABR0KEX1</accession>
<keyword evidence="11" id="KW-1185">Reference proteome</keyword>
<feature type="coiled-coil region" evidence="7">
    <location>
        <begin position="182"/>
        <end position="209"/>
    </location>
</feature>
<evidence type="ECO:0000313" key="10">
    <source>
        <dbReference type="EMBL" id="KAK5093661.1"/>
    </source>
</evidence>